<dbReference type="GeneID" id="63816743"/>
<evidence type="ECO:0000313" key="1">
    <source>
        <dbReference type="EMBL" id="PTU21801.1"/>
    </source>
</evidence>
<dbReference type="Proteomes" id="UP000244073">
    <property type="component" value="Unassembled WGS sequence"/>
</dbReference>
<comment type="caution">
    <text evidence="1">The sequence shown here is derived from an EMBL/GenBank/DDBJ whole genome shotgun (WGS) entry which is preliminary data.</text>
</comment>
<dbReference type="AlphaFoldDB" id="A0A2T5LZU1"/>
<sequence>MDVFLLRPKTTPTRIGFHPGPVSGDLQIKDSVHIGEVTSGFFELVIILAHTANGRRCSERRVLHVERLSAVILFFGLRECGLGVTPVVITIGCGFSSLQFFPSRPAKIHAQKLPQGRAYLAMVSGRVSRIQTCSALLSRHIHLKHGGVTPPRDMGGYTPNNLTASGIDSWHMGY</sequence>
<evidence type="ECO:0000313" key="2">
    <source>
        <dbReference type="Proteomes" id="UP000244073"/>
    </source>
</evidence>
<reference evidence="1 2" key="1">
    <citation type="journal article" date="2018" name="Proc. Natl. Acad. Sci. U.S.A.">
        <title>Linking secondary metabolites to gene clusters through genome sequencing of six diverse Aspergillus species.</title>
        <authorList>
            <person name="Kaerboelling I."/>
            <person name="Vesth T.C."/>
            <person name="Frisvad J.C."/>
            <person name="Nybo J.L."/>
            <person name="Theobald S."/>
            <person name="Kuo A."/>
            <person name="Bowyer P."/>
            <person name="Matsuda Y."/>
            <person name="Mondo S."/>
            <person name="Lyhne E.K."/>
            <person name="Kogle M.E."/>
            <person name="Clum A."/>
            <person name="Lipzen A."/>
            <person name="Salamov A."/>
            <person name="Ngan C.Y."/>
            <person name="Daum C."/>
            <person name="Chiniquy J."/>
            <person name="Barry K."/>
            <person name="LaButti K."/>
            <person name="Haridas S."/>
            <person name="Simmons B.A."/>
            <person name="Magnuson J.K."/>
            <person name="Mortensen U.H."/>
            <person name="Larsen T.O."/>
            <person name="Grigoriev I.V."/>
            <person name="Baker S.E."/>
            <person name="Andersen M.R."/>
        </authorList>
    </citation>
    <scope>NUCLEOTIDE SEQUENCE [LARGE SCALE GENOMIC DNA]</scope>
    <source>
        <strain evidence="1 2">IBT 24754</strain>
    </source>
</reference>
<dbReference type="RefSeq" id="XP_040753193.1">
    <property type="nucleotide sequence ID" value="XM_040899861.1"/>
</dbReference>
<gene>
    <name evidence="1" type="ORF">P175DRAFT_0531331</name>
</gene>
<name>A0A2T5LZU1_9EURO</name>
<protein>
    <submittedName>
        <fullName evidence="1">Uncharacterized protein</fullName>
    </submittedName>
</protein>
<proteinExistence type="predicted"/>
<dbReference type="VEuPathDB" id="FungiDB:P175DRAFT_0531331"/>
<accession>A0A2T5LZU1</accession>
<organism evidence="1 2">
    <name type="scientific">Aspergillus ochraceoroseus IBT 24754</name>
    <dbReference type="NCBI Taxonomy" id="1392256"/>
    <lineage>
        <taxon>Eukaryota</taxon>
        <taxon>Fungi</taxon>
        <taxon>Dikarya</taxon>
        <taxon>Ascomycota</taxon>
        <taxon>Pezizomycotina</taxon>
        <taxon>Eurotiomycetes</taxon>
        <taxon>Eurotiomycetidae</taxon>
        <taxon>Eurotiales</taxon>
        <taxon>Aspergillaceae</taxon>
        <taxon>Aspergillus</taxon>
        <taxon>Aspergillus subgen. Nidulantes</taxon>
    </lineage>
</organism>
<dbReference type="EMBL" id="MSFN02000003">
    <property type="protein sequence ID" value="PTU21801.1"/>
    <property type="molecule type" value="Genomic_DNA"/>
</dbReference>